<dbReference type="CDD" id="cd00833">
    <property type="entry name" value="PKS"/>
    <property type="match status" value="1"/>
</dbReference>
<sequence length="2419" mass="268720">MNINGFHPTNGTHINGVTGPGMAEGIPIAICGISLRLPGGIRNDRDLYNFLLNKKDARTTVPKDRFNINSFYHPSGKPGTIITKHGYFLEDIDLSKCDATMFNMTPAEIERLDPHQRILLEVVREALEGAGEADFKGKDIGTYVGNFTDDWLDLFAKDVIDFAPYQLHGKMDFALANRVAYEYDLRGPSMTIKTACSSSALAIHEAAHSIRSGECSAAIVSGSNLNLVPGLWVGMSAQMTLAPDGSSKTFDASANGYARADGIAALYIKRLDFALRDGNPVRAVIRSSASNADGRTPGMTMPSSDAQEALIRQCYDAAGLDLSETAWLNATAVLSLENKTIIPNIKFNTPNPAIPWETAKLVVPTEPLPWPAGRCERISVNSFGIGGSNVHLVLDSAASFGLTAGKRSTDDHPQRWHLLAVSANHQEALTKLTRRYEVYLQSHSDRLRDLAYTILDRREHLKLRSFCVTDGQSPLEFAQSTRVQSPRQVAFVFTGQGAQWVHMGRELLREFPQFLQSIRSMDNALQTIEHTPSWSIEGILMRSEDKSAIRKAELSQPLCTALQVALIDLLATWGVKPCAVVGHSSGEIAAAYAAGAISRKEAIITAFYRGFVCRNLKVVGGMAAIGLGQKEVAPYLVPGVSIACENSTSSTTLSGDLDVLESVMGAIKKDHPNILVRQLEVEMAYHSRHMQHLGNHYCDLISSHLSPKPPRIPFFSSVHAKILLDAEAFGPRYWKDNLESPVLFYTAIMNMMNEFDRDIVHLEIGPHSALSGPLRQTYRERASSIPYFSALIRGENDTTSFLSCLGHLYCAGVPLYFPADDSVKVLPDLPNYPWHYEASYWAESRVMNNWRFREHLPHDLLGLRTLESSDFYPTWRNNLRVGDISWLRDHRVGNDIVFPAAAYLTMAGEAIFQLTGSRDYTLREVDFNTAMVLYESKATEVMTTLRKKRLTSASDSKWYEFSIASHDGSTWNKHCSGYIVNGCAALAPVPSIEKYARKVSSSRWYQTMAKVGLNYGPRFTGLYDITASPSEKKATMTVTDQPLEGESLYALHPTTLDLILQSWTVASVRGEYRLFNKLFLPRFIEEFYVSPAPHQQIDLHTVAIGPAAIARGESYGVVKGHLAYFLRGFKGTPLDQSGMQEPIDQTALTLHWRPEFTFADTAQLMRPSGDSTPQLQMLERLFVLCAIETQRRLVGIHASQPHFDKYRAWIDRRIHDFLQPDYPLVSDAADLVRLDSTQRRGAITNILKASKSTTAWPVAEAIWRAHDRVVDVFESRIEYIDLLFHDGLMPKFYDWSNSLSDIGDLFDLLAHTKPQLRVLEIGAGTGGSTSRILQRLISNFNERLYVKYTISDVSSGFFVQCKERFKQYEALEYKVLDISRDPLAQGFTPGEYDLIVASNVLHATPNLIQTLENCRTLLRPDGHLFLQELSPVQNFMGYIMGLFAGWWLGDNDGRESSPLVPPSIWDVRLSEAGFDGIQSVSFDNKLPYYMNANLLAVPAVKRDYPKRTTLLISAKGAPSPLAQAVEASLRESGTETDYRAWGEDVPVDQDLISFIDVDLSQPVLQTITEQALQGFLQIIDNTSQATFLWLTPPSQMSCRNPHAAQILGMARNIRPELAMDFATVELADRHPKTAQGVINILRKVQRARMDPSELDPDLEYSLLDGQIYVGRFHWYAITNALAETAQVPDAKSLAIHQRGMLQTLHWTGIQFDSLDPDQVEVEMRAVGMNFHDLMIVMNMFDSPLELGQGFNSVGMEGTGYVTRVGENVINVNPGDRVVVIGSNSTGFATKVHRPAEYCVPCPEGLRDEEAAGMPFAYMTVLWSFIDKGQLQRGQSVLIHSAAGGVGIAAIHVARWLGLEIYVTVGNDDKVNFLMNKFQIPRNRIFDSHSESFLHDIMTATNGVGVDAVLNSSSGELLHASWKCVAANGCMLEIGKRDLINRGLLDLSLFEENRSYFGVDFSRLTVVNKPAVVRLLKQTMSLYEQGHIKPIDPTTVFSADKAEDAFRFMQKGLHMGRIVIKFQGEDDLPLEPTPPAPSFKQDRSYLLVGGMGGLGQSVARWMVSAGAQHLIFLSRSAGKSRGDQEFVRELNEAGCEVQVQAGDVTDLEVVRRVICEATHPVAGVLQMAMVLRDVGVGNMDEESWKAATRPKIEGTWNLHQCLLGDVDFFVLFGSNSGTIGSYGQANYAAANAFLDAFVRFRHNLNYPASVIDIGAVGEVGYVSRMPKTAETMTSMAGRLATEQEFLDCLQLCIARSATELSTGTCENRGQIVLFNQSILPIEDPQNSVFWKRDPRLAIYRNIQKTTTEGDSAESGHLRRFLASVVSDPSQLELPQTSTFLAKEIAQQVSIFLMRAEDEIEISRTLTEVGVDSLVAIEVRNWWKQNLGVEVSVLELRDGGNIHRLGELAAQRLKEKYIRAT</sequence>
<dbReference type="GO" id="GO:0006633">
    <property type="term" value="P:fatty acid biosynthetic process"/>
    <property type="evidence" value="ECO:0007669"/>
    <property type="project" value="InterPro"/>
</dbReference>
<dbReference type="InterPro" id="IPR049552">
    <property type="entry name" value="PKS_DH_N"/>
</dbReference>
<dbReference type="Gene3D" id="3.30.70.3290">
    <property type="match status" value="1"/>
</dbReference>
<dbReference type="InterPro" id="IPR016036">
    <property type="entry name" value="Malonyl_transacylase_ACP-bd"/>
</dbReference>
<evidence type="ECO:0000259" key="11">
    <source>
        <dbReference type="PROSITE" id="PS52019"/>
    </source>
</evidence>
<keyword evidence="3" id="KW-0489">Methyltransferase</keyword>
<organism evidence="12 13">
    <name type="scientific">Aspergillus nomiae NRRL (strain ATCC 15546 / NRRL 13137 / CBS 260.88 / M93)</name>
    <dbReference type="NCBI Taxonomy" id="1509407"/>
    <lineage>
        <taxon>Eukaryota</taxon>
        <taxon>Fungi</taxon>
        <taxon>Dikarya</taxon>
        <taxon>Ascomycota</taxon>
        <taxon>Pezizomycotina</taxon>
        <taxon>Eurotiomycetes</taxon>
        <taxon>Eurotiomycetidae</taxon>
        <taxon>Eurotiales</taxon>
        <taxon>Aspergillaceae</taxon>
        <taxon>Aspergillus</taxon>
        <taxon>Aspergillus subgen. Circumdati</taxon>
    </lineage>
</organism>
<dbReference type="InterPro" id="IPR020843">
    <property type="entry name" value="ER"/>
</dbReference>
<dbReference type="GO" id="GO:0044550">
    <property type="term" value="P:secondary metabolite biosynthetic process"/>
    <property type="evidence" value="ECO:0007669"/>
    <property type="project" value="UniProtKB-ARBA"/>
</dbReference>
<evidence type="ECO:0000256" key="8">
    <source>
        <dbReference type="PROSITE-ProRule" id="PRU01363"/>
    </source>
</evidence>
<gene>
    <name evidence="12" type="ORF">ANOM_010621</name>
</gene>
<dbReference type="InterPro" id="IPR001227">
    <property type="entry name" value="Ac_transferase_dom_sf"/>
</dbReference>
<dbReference type="SUPFAM" id="SSF55048">
    <property type="entry name" value="Probable ACP-binding domain of malonyl-CoA ACP transacylase"/>
    <property type="match status" value="1"/>
</dbReference>
<accession>A0A0L1INL0</accession>
<keyword evidence="4" id="KW-0808">Transferase</keyword>
<evidence type="ECO:0000259" key="9">
    <source>
        <dbReference type="PROSITE" id="PS50075"/>
    </source>
</evidence>
<dbReference type="Pfam" id="PF00109">
    <property type="entry name" value="ketoacyl-synt"/>
    <property type="match status" value="1"/>
</dbReference>
<dbReference type="SMART" id="SM00826">
    <property type="entry name" value="PKS_DH"/>
    <property type="match status" value="1"/>
</dbReference>
<evidence type="ECO:0000313" key="13">
    <source>
        <dbReference type="Proteomes" id="UP000037505"/>
    </source>
</evidence>
<dbReference type="InterPro" id="IPR020806">
    <property type="entry name" value="PKS_PP-bd"/>
</dbReference>
<feature type="domain" description="PKS/mFAS DH" evidence="11">
    <location>
        <begin position="858"/>
        <end position="1140"/>
    </location>
</feature>
<dbReference type="Pfam" id="PF00698">
    <property type="entry name" value="Acyl_transf_1"/>
    <property type="match status" value="1"/>
</dbReference>
<dbReference type="InterPro" id="IPR014043">
    <property type="entry name" value="Acyl_transferase_dom"/>
</dbReference>
<feature type="domain" description="Carrier" evidence="9">
    <location>
        <begin position="2333"/>
        <end position="2414"/>
    </location>
</feature>
<dbReference type="InterPro" id="IPR009081">
    <property type="entry name" value="PP-bd_ACP"/>
</dbReference>
<dbReference type="PROSITE" id="PS52019">
    <property type="entry name" value="PKS_MFAS_DH"/>
    <property type="match status" value="1"/>
</dbReference>
<dbReference type="InterPro" id="IPR016035">
    <property type="entry name" value="Acyl_Trfase/lysoPLipase"/>
</dbReference>
<dbReference type="CDD" id="cd02440">
    <property type="entry name" value="AdoMet_MTases"/>
    <property type="match status" value="1"/>
</dbReference>
<dbReference type="SUPFAM" id="SSF50129">
    <property type="entry name" value="GroES-like"/>
    <property type="match status" value="1"/>
</dbReference>
<keyword evidence="5" id="KW-0521">NADP</keyword>
<keyword evidence="1" id="KW-0596">Phosphopantetheine</keyword>
<dbReference type="InterPro" id="IPR014030">
    <property type="entry name" value="Ketoacyl_synth_N"/>
</dbReference>
<comment type="caution">
    <text evidence="12">The sequence shown here is derived from an EMBL/GenBank/DDBJ whole genome shotgun (WGS) entry which is preliminary data.</text>
</comment>
<dbReference type="PROSITE" id="PS52004">
    <property type="entry name" value="KS3_2"/>
    <property type="match status" value="1"/>
</dbReference>
<dbReference type="InterPro" id="IPR020807">
    <property type="entry name" value="PKS_DH"/>
</dbReference>
<dbReference type="OrthoDB" id="329835at2759"/>
<dbReference type="InterPro" id="IPR032821">
    <property type="entry name" value="PKS_assoc"/>
</dbReference>
<dbReference type="SUPFAM" id="SSF53335">
    <property type="entry name" value="S-adenosyl-L-methionine-dependent methyltransferases"/>
    <property type="match status" value="1"/>
</dbReference>
<dbReference type="SUPFAM" id="SSF53901">
    <property type="entry name" value="Thiolase-like"/>
    <property type="match status" value="1"/>
</dbReference>
<dbReference type="InterPro" id="IPR029063">
    <property type="entry name" value="SAM-dependent_MTases_sf"/>
</dbReference>
<evidence type="ECO:0000256" key="1">
    <source>
        <dbReference type="ARBA" id="ARBA00022450"/>
    </source>
</evidence>
<dbReference type="SUPFAM" id="SSF52151">
    <property type="entry name" value="FabD/lysophospholipase-like"/>
    <property type="match status" value="1"/>
</dbReference>
<keyword evidence="13" id="KW-1185">Reference proteome</keyword>
<dbReference type="InterPro" id="IPR013154">
    <property type="entry name" value="ADH-like_N"/>
</dbReference>
<dbReference type="GeneID" id="26812425"/>
<dbReference type="GO" id="GO:0031177">
    <property type="term" value="F:phosphopantetheine binding"/>
    <property type="evidence" value="ECO:0007669"/>
    <property type="project" value="InterPro"/>
</dbReference>
<name>A0A0L1INL0_ASPN3</name>
<dbReference type="SMART" id="SM00829">
    <property type="entry name" value="PKS_ER"/>
    <property type="match status" value="1"/>
</dbReference>
<dbReference type="InterPro" id="IPR036291">
    <property type="entry name" value="NAD(P)-bd_dom_sf"/>
</dbReference>
<protein>
    <submittedName>
        <fullName evidence="12">Putative polyketide synthase</fullName>
    </submittedName>
</protein>
<dbReference type="InterPro" id="IPR011032">
    <property type="entry name" value="GroES-like_sf"/>
</dbReference>
<dbReference type="Pfam" id="PF08242">
    <property type="entry name" value="Methyltransf_12"/>
    <property type="match status" value="1"/>
</dbReference>
<feature type="active site" description="Proton acceptor; for dehydratase activity" evidence="8">
    <location>
        <position position="890"/>
    </location>
</feature>
<evidence type="ECO:0000256" key="6">
    <source>
        <dbReference type="ARBA" id="ARBA00023268"/>
    </source>
</evidence>
<dbReference type="SUPFAM" id="SSF47336">
    <property type="entry name" value="ACP-like"/>
    <property type="match status" value="1"/>
</dbReference>
<dbReference type="Pfam" id="PF16197">
    <property type="entry name" value="KAsynt_C_assoc"/>
    <property type="match status" value="1"/>
</dbReference>
<dbReference type="Gene3D" id="3.90.180.10">
    <property type="entry name" value="Medium-chain alcohol dehydrogenases, catalytic domain"/>
    <property type="match status" value="1"/>
</dbReference>
<evidence type="ECO:0000313" key="12">
    <source>
        <dbReference type="EMBL" id="KNG81092.1"/>
    </source>
</evidence>
<dbReference type="Pfam" id="PF23297">
    <property type="entry name" value="ACP_SdgA_C"/>
    <property type="match status" value="1"/>
</dbReference>
<dbReference type="PROSITE" id="PS00606">
    <property type="entry name" value="KS3_1"/>
    <property type="match status" value="1"/>
</dbReference>
<dbReference type="SMART" id="SM00827">
    <property type="entry name" value="PKS_AT"/>
    <property type="match status" value="1"/>
</dbReference>
<dbReference type="Gene3D" id="3.10.129.110">
    <property type="entry name" value="Polyketide synthase dehydratase"/>
    <property type="match status" value="1"/>
</dbReference>
<feature type="region of interest" description="C-terminal hotdog fold" evidence="8">
    <location>
        <begin position="996"/>
        <end position="1140"/>
    </location>
</feature>
<dbReference type="InterPro" id="IPR049551">
    <property type="entry name" value="PKS_DH_C"/>
</dbReference>
<dbReference type="InterPro" id="IPR050091">
    <property type="entry name" value="PKS_NRPS_Biosynth_Enz"/>
</dbReference>
<dbReference type="GO" id="GO:0004312">
    <property type="term" value="F:fatty acid synthase activity"/>
    <property type="evidence" value="ECO:0007669"/>
    <property type="project" value="TreeGrafter"/>
</dbReference>
<reference evidence="12 13" key="1">
    <citation type="submission" date="2014-06" db="EMBL/GenBank/DDBJ databases">
        <title>The Genome of the Aflatoxigenic Filamentous Fungus Aspergillus nomius.</title>
        <authorList>
            <person name="Moore M.G."/>
            <person name="Shannon B.M."/>
            <person name="Brian M.M."/>
        </authorList>
    </citation>
    <scope>NUCLEOTIDE SEQUENCE [LARGE SCALE GENOMIC DNA]</scope>
    <source>
        <strain evidence="12 13">NRRL 13137</strain>
    </source>
</reference>
<dbReference type="Pfam" id="PF21089">
    <property type="entry name" value="PKS_DH_N"/>
    <property type="match status" value="1"/>
</dbReference>
<evidence type="ECO:0000256" key="2">
    <source>
        <dbReference type="ARBA" id="ARBA00022553"/>
    </source>
</evidence>
<evidence type="ECO:0000256" key="3">
    <source>
        <dbReference type="ARBA" id="ARBA00022603"/>
    </source>
</evidence>
<dbReference type="SMART" id="SM00823">
    <property type="entry name" value="PKS_PP"/>
    <property type="match status" value="1"/>
</dbReference>
<dbReference type="InterPro" id="IPR018201">
    <property type="entry name" value="Ketoacyl_synth_AS"/>
</dbReference>
<dbReference type="InterPro" id="IPR013217">
    <property type="entry name" value="Methyltransf_12"/>
</dbReference>
<evidence type="ECO:0000256" key="7">
    <source>
        <dbReference type="ARBA" id="ARBA00023315"/>
    </source>
</evidence>
<dbReference type="Gene3D" id="3.40.366.10">
    <property type="entry name" value="Malonyl-Coenzyme A Acyl Carrier Protein, domain 2"/>
    <property type="match status" value="1"/>
</dbReference>
<dbReference type="Gene3D" id="1.10.1200.10">
    <property type="entry name" value="ACP-like"/>
    <property type="match status" value="1"/>
</dbReference>
<dbReference type="Gene3D" id="3.40.50.150">
    <property type="entry name" value="Vaccinia Virus protein VP39"/>
    <property type="match status" value="1"/>
</dbReference>
<dbReference type="InterPro" id="IPR042104">
    <property type="entry name" value="PKS_dehydratase_sf"/>
</dbReference>
<evidence type="ECO:0000259" key="10">
    <source>
        <dbReference type="PROSITE" id="PS52004"/>
    </source>
</evidence>
<keyword evidence="2" id="KW-0597">Phosphoprotein</keyword>
<dbReference type="Gene3D" id="3.40.47.10">
    <property type="match status" value="2"/>
</dbReference>
<dbReference type="InterPro" id="IPR057326">
    <property type="entry name" value="KR_dom"/>
</dbReference>
<dbReference type="PANTHER" id="PTHR43775:SF49">
    <property type="entry name" value="SYNTHASE, PUTATIVE (JCVI)-RELATED"/>
    <property type="match status" value="1"/>
</dbReference>
<dbReference type="Proteomes" id="UP000037505">
    <property type="component" value="Unassembled WGS sequence"/>
</dbReference>
<dbReference type="RefSeq" id="XP_015402015.1">
    <property type="nucleotide sequence ID" value="XM_015555877.1"/>
</dbReference>
<feature type="domain" description="Ketosynthase family 3 (KS3)" evidence="10">
    <location>
        <begin position="25"/>
        <end position="396"/>
    </location>
</feature>
<dbReference type="InterPro" id="IPR016039">
    <property type="entry name" value="Thiolase-like"/>
</dbReference>
<dbReference type="STRING" id="1509407.A0A0L1INL0"/>
<dbReference type="Gene3D" id="3.40.50.720">
    <property type="entry name" value="NAD(P)-binding Rossmann-like Domain"/>
    <property type="match status" value="1"/>
</dbReference>
<evidence type="ECO:0000256" key="5">
    <source>
        <dbReference type="ARBA" id="ARBA00022857"/>
    </source>
</evidence>
<feature type="region of interest" description="N-terminal hotdog fold" evidence="8">
    <location>
        <begin position="858"/>
        <end position="986"/>
    </location>
</feature>
<dbReference type="SUPFAM" id="SSF51735">
    <property type="entry name" value="NAD(P)-binding Rossmann-fold domains"/>
    <property type="match status" value="2"/>
</dbReference>
<proteinExistence type="predicted"/>
<keyword evidence="7" id="KW-0012">Acyltransferase</keyword>
<dbReference type="Pfam" id="PF13602">
    <property type="entry name" value="ADH_zinc_N_2"/>
    <property type="match status" value="1"/>
</dbReference>
<dbReference type="GO" id="GO:0004315">
    <property type="term" value="F:3-oxoacyl-[acyl-carrier-protein] synthase activity"/>
    <property type="evidence" value="ECO:0007669"/>
    <property type="project" value="InterPro"/>
</dbReference>
<dbReference type="InterPro" id="IPR036736">
    <property type="entry name" value="ACP-like_sf"/>
</dbReference>
<dbReference type="Pfam" id="PF08240">
    <property type="entry name" value="ADH_N"/>
    <property type="match status" value="1"/>
</dbReference>
<dbReference type="PROSITE" id="PS50075">
    <property type="entry name" value="CARRIER"/>
    <property type="match status" value="1"/>
</dbReference>
<dbReference type="InterPro" id="IPR020841">
    <property type="entry name" value="PKS_Beta-ketoAc_synthase_dom"/>
</dbReference>
<dbReference type="InterPro" id="IPR013968">
    <property type="entry name" value="PKS_KR"/>
</dbReference>
<feature type="active site" description="Proton donor; for dehydratase activity" evidence="8">
    <location>
        <position position="1057"/>
    </location>
</feature>
<keyword evidence="6" id="KW-0511">Multifunctional enzyme</keyword>
<dbReference type="Pfam" id="PF08659">
    <property type="entry name" value="KR"/>
    <property type="match status" value="1"/>
</dbReference>
<dbReference type="SMART" id="SM00822">
    <property type="entry name" value="PKS_KR"/>
    <property type="match status" value="1"/>
</dbReference>
<dbReference type="SMART" id="SM00825">
    <property type="entry name" value="PKS_KS"/>
    <property type="match status" value="1"/>
</dbReference>
<dbReference type="CDD" id="cd05195">
    <property type="entry name" value="enoyl_red"/>
    <property type="match status" value="1"/>
</dbReference>
<dbReference type="GO" id="GO:0016491">
    <property type="term" value="F:oxidoreductase activity"/>
    <property type="evidence" value="ECO:0007669"/>
    <property type="project" value="InterPro"/>
</dbReference>
<dbReference type="Pfam" id="PF14765">
    <property type="entry name" value="PS-DH"/>
    <property type="match status" value="1"/>
</dbReference>
<evidence type="ECO:0000256" key="4">
    <source>
        <dbReference type="ARBA" id="ARBA00022679"/>
    </source>
</evidence>
<dbReference type="EMBL" id="JNOM01000496">
    <property type="protein sequence ID" value="KNG81092.1"/>
    <property type="molecule type" value="Genomic_DNA"/>
</dbReference>
<dbReference type="PANTHER" id="PTHR43775">
    <property type="entry name" value="FATTY ACID SYNTHASE"/>
    <property type="match status" value="1"/>
</dbReference>
<dbReference type="InterPro" id="IPR049900">
    <property type="entry name" value="PKS_mFAS_DH"/>
</dbReference>